<dbReference type="GO" id="GO:0009055">
    <property type="term" value="F:electron transfer activity"/>
    <property type="evidence" value="ECO:0007669"/>
    <property type="project" value="InterPro"/>
</dbReference>
<dbReference type="GO" id="GO:0006099">
    <property type="term" value="P:tricarboxylic acid cycle"/>
    <property type="evidence" value="ECO:0007669"/>
    <property type="project" value="InterPro"/>
</dbReference>
<feature type="transmembrane region" description="Helical" evidence="8">
    <location>
        <begin position="145"/>
        <end position="163"/>
    </location>
</feature>
<evidence type="ECO:0000256" key="4">
    <source>
        <dbReference type="ARBA" id="ARBA00022723"/>
    </source>
</evidence>
<evidence type="ECO:0000313" key="9">
    <source>
        <dbReference type="EMBL" id="CAD8529847.1"/>
    </source>
</evidence>
<reference evidence="9" key="1">
    <citation type="submission" date="2021-01" db="EMBL/GenBank/DDBJ databases">
        <authorList>
            <person name="Corre E."/>
            <person name="Pelletier E."/>
            <person name="Niang G."/>
            <person name="Scheremetjew M."/>
            <person name="Finn R."/>
            <person name="Kale V."/>
            <person name="Holt S."/>
            <person name="Cochrane G."/>
            <person name="Meng A."/>
            <person name="Brown T."/>
            <person name="Cohen L."/>
        </authorList>
    </citation>
    <scope>NUCLEOTIDE SEQUENCE</scope>
    <source>
        <strain evidence="9">RCC1130</strain>
    </source>
</reference>
<dbReference type="EMBL" id="HBER01010286">
    <property type="protein sequence ID" value="CAD8529847.1"/>
    <property type="molecule type" value="Transcribed_RNA"/>
</dbReference>
<accession>A0A7S0NSQ0</accession>
<evidence type="ECO:0000256" key="3">
    <source>
        <dbReference type="ARBA" id="ARBA00022692"/>
    </source>
</evidence>
<dbReference type="GO" id="GO:0016020">
    <property type="term" value="C:membrane"/>
    <property type="evidence" value="ECO:0007669"/>
    <property type="project" value="UniProtKB-SubCell"/>
</dbReference>
<dbReference type="PANTHER" id="PTHR10978:SF5">
    <property type="entry name" value="SUCCINATE DEHYDROGENASE CYTOCHROME B560 SUBUNIT, MITOCHONDRIAL"/>
    <property type="match status" value="1"/>
</dbReference>
<evidence type="ECO:0000256" key="8">
    <source>
        <dbReference type="SAM" id="Phobius"/>
    </source>
</evidence>
<keyword evidence="7 8" id="KW-0472">Membrane</keyword>
<dbReference type="GO" id="GO:0005739">
    <property type="term" value="C:mitochondrion"/>
    <property type="evidence" value="ECO:0007669"/>
    <property type="project" value="GOC"/>
</dbReference>
<keyword evidence="5 8" id="KW-1133">Transmembrane helix</keyword>
<dbReference type="InterPro" id="IPR014314">
    <property type="entry name" value="Succ_DH_cytb556"/>
</dbReference>
<dbReference type="GO" id="GO:0046872">
    <property type="term" value="F:metal ion binding"/>
    <property type="evidence" value="ECO:0007669"/>
    <property type="project" value="UniProtKB-KW"/>
</dbReference>
<dbReference type="AlphaFoldDB" id="A0A7S0NSQ0"/>
<evidence type="ECO:0000256" key="5">
    <source>
        <dbReference type="ARBA" id="ARBA00022989"/>
    </source>
</evidence>
<dbReference type="Pfam" id="PF01127">
    <property type="entry name" value="Sdh_cyt"/>
    <property type="match status" value="1"/>
</dbReference>
<comment type="subcellular location">
    <subcellularLocation>
        <location evidence="1">Membrane</location>
    </subcellularLocation>
</comment>
<evidence type="ECO:0000256" key="1">
    <source>
        <dbReference type="ARBA" id="ARBA00004370"/>
    </source>
</evidence>
<dbReference type="InterPro" id="IPR000701">
    <property type="entry name" value="SuccDH_FuR_B_TM-su"/>
</dbReference>
<name>A0A7S0NSQ0_9EUKA</name>
<evidence type="ECO:0000256" key="6">
    <source>
        <dbReference type="ARBA" id="ARBA00023004"/>
    </source>
</evidence>
<keyword evidence="4" id="KW-0479">Metal-binding</keyword>
<evidence type="ECO:0008006" key="10">
    <source>
        <dbReference type="Google" id="ProtNLM"/>
    </source>
</evidence>
<evidence type="ECO:0000256" key="2">
    <source>
        <dbReference type="ARBA" id="ARBA00022617"/>
    </source>
</evidence>
<dbReference type="InterPro" id="IPR034804">
    <property type="entry name" value="SQR/QFR_C/D"/>
</dbReference>
<organism evidence="9">
    <name type="scientific">Calcidiscus leptoporus</name>
    <dbReference type="NCBI Taxonomy" id="127549"/>
    <lineage>
        <taxon>Eukaryota</taxon>
        <taxon>Haptista</taxon>
        <taxon>Haptophyta</taxon>
        <taxon>Prymnesiophyceae</taxon>
        <taxon>Coccolithales</taxon>
        <taxon>Calcidiscaceae</taxon>
        <taxon>Calcidiscus</taxon>
    </lineage>
</organism>
<dbReference type="SUPFAM" id="SSF81343">
    <property type="entry name" value="Fumarate reductase respiratory complex transmembrane subunits"/>
    <property type="match status" value="1"/>
</dbReference>
<protein>
    <recommendedName>
        <fullName evidence="10">Succinate dehydrogenase cytochrome b560 subunit, mitochondrial</fullName>
    </recommendedName>
</protein>
<feature type="transmembrane region" description="Helical" evidence="8">
    <location>
        <begin position="55"/>
        <end position="78"/>
    </location>
</feature>
<dbReference type="Gene3D" id="1.20.1300.10">
    <property type="entry name" value="Fumarate reductase/succinate dehydrogenase, transmembrane subunit"/>
    <property type="match status" value="1"/>
</dbReference>
<dbReference type="GO" id="GO:0006121">
    <property type="term" value="P:mitochondrial electron transport, succinate to ubiquinone"/>
    <property type="evidence" value="ECO:0007669"/>
    <property type="project" value="TreeGrafter"/>
</dbReference>
<evidence type="ECO:0000256" key="7">
    <source>
        <dbReference type="ARBA" id="ARBA00023136"/>
    </source>
</evidence>
<dbReference type="PANTHER" id="PTHR10978">
    <property type="entry name" value="SUCCINATE DEHYDROGENASE CYTOCHROME B560 SUBUNIT"/>
    <property type="match status" value="1"/>
</dbReference>
<proteinExistence type="predicted"/>
<keyword evidence="6" id="KW-0408">Iron</keyword>
<sequence length="173" mass="18673">MWLRGLAKPLTNVTPPSCTAPRRTLCVASKPSYTDRMDKTGRPVSPHLMIYRLPLIAWSSVTVRFTGIFGSAVVIAIAGTTLLGGSGMASDAVQGVVATHPELVPAAKFAVAWPLTYHWLGNIRHIVWDMTVKGFNNQTMLHTSYGIYAITTALSAAIAIYSLPPAPPKDQKK</sequence>
<dbReference type="CDD" id="cd03499">
    <property type="entry name" value="SQR_TypeC_SdhC"/>
    <property type="match status" value="1"/>
</dbReference>
<keyword evidence="2" id="KW-0349">Heme</keyword>
<keyword evidence="3 8" id="KW-0812">Transmembrane</keyword>
<dbReference type="NCBIfam" id="TIGR02970">
    <property type="entry name" value="succ_dehyd_cytB"/>
    <property type="match status" value="1"/>
</dbReference>
<gene>
    <name evidence="9" type="ORF">CLEP1334_LOCUS5099</name>
</gene>